<evidence type="ECO:0000313" key="9">
    <source>
        <dbReference type="EnsemblMetazoa" id="CLYHEMP007793.1"/>
    </source>
</evidence>
<dbReference type="InterPro" id="IPR021718">
    <property type="entry name" value="CPSF73-100_C"/>
</dbReference>
<evidence type="ECO:0000256" key="1">
    <source>
        <dbReference type="ARBA" id="ARBA00004123"/>
    </source>
</evidence>
<dbReference type="Pfam" id="PF10996">
    <property type="entry name" value="Beta-Casp"/>
    <property type="match status" value="1"/>
</dbReference>
<evidence type="ECO:0000259" key="7">
    <source>
        <dbReference type="SMART" id="SM01027"/>
    </source>
</evidence>
<evidence type="ECO:0000256" key="2">
    <source>
        <dbReference type="ARBA" id="ARBA00022664"/>
    </source>
</evidence>
<dbReference type="PANTHER" id="PTHR11203:SF11">
    <property type="entry name" value="CLEAVAGE AND POLYADENYLATION SPECIFICITY FACTOR SUBUNIT 3"/>
    <property type="match status" value="1"/>
</dbReference>
<dbReference type="SMART" id="SM01027">
    <property type="entry name" value="Beta-Casp"/>
    <property type="match status" value="1"/>
</dbReference>
<keyword evidence="5" id="KW-0539">Nucleus</keyword>
<dbReference type="SMART" id="SM01098">
    <property type="entry name" value="CPSF73-100_C"/>
    <property type="match status" value="1"/>
</dbReference>
<dbReference type="FunFam" id="3.40.50.10890:FF:000001">
    <property type="entry name" value="Cleavage and polyadenylation specificity factor subunit 3"/>
    <property type="match status" value="1"/>
</dbReference>
<dbReference type="GO" id="GO:0004521">
    <property type="term" value="F:RNA endonuclease activity"/>
    <property type="evidence" value="ECO:0007669"/>
    <property type="project" value="TreeGrafter"/>
</dbReference>
<accession>A0A7M5U9F1</accession>
<dbReference type="InterPro" id="IPR036866">
    <property type="entry name" value="RibonucZ/Hydroxyglut_hydro"/>
</dbReference>
<dbReference type="CDD" id="cd16292">
    <property type="entry name" value="CPSF3-like_MBL-fold"/>
    <property type="match status" value="1"/>
</dbReference>
<dbReference type="InterPro" id="IPR022712">
    <property type="entry name" value="Beta_Casp"/>
</dbReference>
<keyword evidence="10" id="KW-1185">Reference proteome</keyword>
<name>A0A7M5U9F1_9CNID</name>
<dbReference type="RefSeq" id="XP_066917149.1">
    <property type="nucleotide sequence ID" value="XM_067061048.1"/>
</dbReference>
<dbReference type="GO" id="GO:0005847">
    <property type="term" value="C:mRNA cleavage and polyadenylation specificity factor complex"/>
    <property type="evidence" value="ECO:0007669"/>
    <property type="project" value="TreeGrafter"/>
</dbReference>
<comment type="subcellular location">
    <subcellularLocation>
        <location evidence="1">Nucleus</location>
    </subcellularLocation>
</comment>
<dbReference type="GO" id="GO:0003723">
    <property type="term" value="F:RNA binding"/>
    <property type="evidence" value="ECO:0007669"/>
    <property type="project" value="TreeGrafter"/>
</dbReference>
<proteinExistence type="predicted"/>
<evidence type="ECO:0000256" key="4">
    <source>
        <dbReference type="ARBA" id="ARBA00022801"/>
    </source>
</evidence>
<dbReference type="SMART" id="SM00849">
    <property type="entry name" value="Lactamase_B"/>
    <property type="match status" value="1"/>
</dbReference>
<dbReference type="EnsemblMetazoa" id="CLYHEMT007793.1">
    <property type="protein sequence ID" value="CLYHEMP007793.1"/>
    <property type="gene ID" value="CLYHEMG007793"/>
</dbReference>
<dbReference type="Proteomes" id="UP000594262">
    <property type="component" value="Unplaced"/>
</dbReference>
<dbReference type="Pfam" id="PF11718">
    <property type="entry name" value="CPSF73-100_C"/>
    <property type="match status" value="1"/>
</dbReference>
<dbReference type="GO" id="GO:0006398">
    <property type="term" value="P:mRNA 3'-end processing by stem-loop binding and cleavage"/>
    <property type="evidence" value="ECO:0007669"/>
    <property type="project" value="TreeGrafter"/>
</dbReference>
<evidence type="ECO:0000256" key="3">
    <source>
        <dbReference type="ARBA" id="ARBA00022722"/>
    </source>
</evidence>
<evidence type="ECO:0000313" key="10">
    <source>
        <dbReference type="Proteomes" id="UP000594262"/>
    </source>
</evidence>
<sequence>MAAQITVTGEDSDLLRITPLGAGQEVGRSCIFLEFKGKKILLDLGIHPAYTGLDSLPFIDEIDPKEVDLLLISHFHLDHCGGLPWFLEKTHFKGRVFMTHPTKAIYRWLLADYIKVSNLSADQMLYTEKDLDKSMDKIETIHFHQEKEVGGIKFWAYNAGHVLGAAMFMIEIAGVNILYTGDFSRQEDRHLMSAEIPSISPDVLICEATYGTHVHERRDQREKRFTSSVHNIINRGGRCLIPVFALGRAQELLLILDEYWTQHPELQDVPVYYASSLAKKCMAVYQTFIGAMNERIRRQISISNPFVFKHISNLKGIDSFDDIGPSVVMASPGMMQSGLSRELFETWCTDPRNGVIIAGYCVEGTLAKDLMSEPEEVTAINGQRMKRNMSINYISFSAHVDYEQVSDFINILRPPHIVLNHGEANEMGRLKAALLRDFEDRGITNMQVYNPKNCQSVKLHFRGEKMAKVIGSLASGKPSHGKPVSGVLLKRGFNYHVMAPSDLPNYTELAISSIKQRQIIDYHASFTQLTTALKNFSGKVETFLHQGKPAIRLFDGIISIFQERNAVVLEWASNPTNDMFADAVVVIVLEVENHPSQVKSLNNTNLNYQQHLLKLLNSKYGEKNVIESEQGDIVTVDVDGTLAIIDLETLSVDCTDEHLRNLVSAVVNNLNMAMTPLTA</sequence>
<organism evidence="9 10">
    <name type="scientific">Clytia hemisphaerica</name>
    <dbReference type="NCBI Taxonomy" id="252671"/>
    <lineage>
        <taxon>Eukaryota</taxon>
        <taxon>Metazoa</taxon>
        <taxon>Cnidaria</taxon>
        <taxon>Hydrozoa</taxon>
        <taxon>Hydroidolina</taxon>
        <taxon>Leptothecata</taxon>
        <taxon>Obeliida</taxon>
        <taxon>Clytiidae</taxon>
        <taxon>Clytia</taxon>
    </lineage>
</organism>
<dbReference type="AlphaFoldDB" id="A0A7M5U9F1"/>
<dbReference type="InterPro" id="IPR011108">
    <property type="entry name" value="RMMBL"/>
</dbReference>
<keyword evidence="4" id="KW-0378">Hydrolase</keyword>
<dbReference type="Pfam" id="PF07521">
    <property type="entry name" value="RMMBL"/>
    <property type="match status" value="1"/>
</dbReference>
<reference evidence="9" key="1">
    <citation type="submission" date="2021-01" db="UniProtKB">
        <authorList>
            <consortium name="EnsemblMetazoa"/>
        </authorList>
    </citation>
    <scope>IDENTIFICATION</scope>
</reference>
<keyword evidence="2" id="KW-0507">mRNA processing</keyword>
<feature type="domain" description="Beta-Casp" evidence="7">
    <location>
        <begin position="249"/>
        <end position="370"/>
    </location>
</feature>
<dbReference type="GeneID" id="136804338"/>
<dbReference type="PANTHER" id="PTHR11203">
    <property type="entry name" value="CLEAVAGE AND POLYADENYLATION SPECIFICITY FACTOR FAMILY MEMBER"/>
    <property type="match status" value="1"/>
</dbReference>
<dbReference type="Gene3D" id="3.60.15.10">
    <property type="entry name" value="Ribonuclease Z/Hydroxyacylglutathione hydrolase-like"/>
    <property type="match status" value="1"/>
</dbReference>
<protein>
    <recommendedName>
        <fullName evidence="11">Cleavage and polyadenylation specificity factor subunit 3</fullName>
    </recommendedName>
</protein>
<dbReference type="SUPFAM" id="SSF56281">
    <property type="entry name" value="Metallo-hydrolase/oxidoreductase"/>
    <property type="match status" value="1"/>
</dbReference>
<evidence type="ECO:0000259" key="8">
    <source>
        <dbReference type="SMART" id="SM01098"/>
    </source>
</evidence>
<evidence type="ECO:0008006" key="11">
    <source>
        <dbReference type="Google" id="ProtNLM"/>
    </source>
</evidence>
<feature type="domain" description="Pre-mRNA 3'-end-processing endonuclease polyadenylation factor C-term" evidence="8">
    <location>
        <begin position="480"/>
        <end position="677"/>
    </location>
</feature>
<dbReference type="Pfam" id="PF16661">
    <property type="entry name" value="Lactamase_B_6"/>
    <property type="match status" value="1"/>
</dbReference>
<dbReference type="InterPro" id="IPR050698">
    <property type="entry name" value="MBL"/>
</dbReference>
<feature type="domain" description="Metallo-beta-lactamase" evidence="6">
    <location>
        <begin position="27"/>
        <end position="213"/>
    </location>
</feature>
<dbReference type="InterPro" id="IPR001279">
    <property type="entry name" value="Metallo-B-lactamas"/>
</dbReference>
<dbReference type="OrthoDB" id="10249535at2759"/>
<dbReference type="GO" id="GO:0004534">
    <property type="term" value="F:5'-3' RNA exonuclease activity"/>
    <property type="evidence" value="ECO:0007669"/>
    <property type="project" value="TreeGrafter"/>
</dbReference>
<dbReference type="Gene3D" id="3.40.50.10890">
    <property type="match status" value="1"/>
</dbReference>
<evidence type="ECO:0000259" key="6">
    <source>
        <dbReference type="SMART" id="SM00849"/>
    </source>
</evidence>
<keyword evidence="3" id="KW-0540">Nuclease</keyword>
<evidence type="ECO:0000256" key="5">
    <source>
        <dbReference type="ARBA" id="ARBA00023242"/>
    </source>
</evidence>